<evidence type="ECO:0000256" key="4">
    <source>
        <dbReference type="ARBA" id="ARBA00023002"/>
    </source>
</evidence>
<dbReference type="EMBL" id="VJMJ01000161">
    <property type="protein sequence ID" value="KAF0729779.1"/>
    <property type="molecule type" value="Genomic_DNA"/>
</dbReference>
<proteinExistence type="inferred from homology"/>
<dbReference type="AlphaFoldDB" id="A0A6G0WQU5"/>
<dbReference type="Pfam" id="PF00067">
    <property type="entry name" value="p450"/>
    <property type="match status" value="1"/>
</dbReference>
<dbReference type="GO" id="GO:0016705">
    <property type="term" value="F:oxidoreductase activity, acting on paired donors, with incorporation or reduction of molecular oxygen"/>
    <property type="evidence" value="ECO:0007669"/>
    <property type="project" value="InterPro"/>
</dbReference>
<reference evidence="9 10" key="1">
    <citation type="submission" date="2019-07" db="EMBL/GenBank/DDBJ databases">
        <title>Genomics analysis of Aphanomyces spp. identifies a new class of oomycete effector associated with host adaptation.</title>
        <authorList>
            <person name="Gaulin E."/>
        </authorList>
    </citation>
    <scope>NUCLEOTIDE SEQUENCE [LARGE SCALE GENOMIC DNA]</scope>
    <source>
        <strain evidence="9 10">ATCC 201684</strain>
    </source>
</reference>
<comment type="similarity">
    <text evidence="1 8">Belongs to the cytochrome P450 family.</text>
</comment>
<dbReference type="InterPro" id="IPR017972">
    <property type="entry name" value="Cyt_P450_CS"/>
</dbReference>
<protein>
    <recommendedName>
        <fullName evidence="11">Cytochrome P450</fullName>
    </recommendedName>
</protein>
<dbReference type="GO" id="GO:0020037">
    <property type="term" value="F:heme binding"/>
    <property type="evidence" value="ECO:0007669"/>
    <property type="project" value="InterPro"/>
</dbReference>
<evidence type="ECO:0000256" key="1">
    <source>
        <dbReference type="ARBA" id="ARBA00010617"/>
    </source>
</evidence>
<keyword evidence="10" id="KW-1185">Reference proteome</keyword>
<comment type="caution">
    <text evidence="9">The sequence shown here is derived from an EMBL/GenBank/DDBJ whole genome shotgun (WGS) entry which is preliminary data.</text>
</comment>
<dbReference type="SUPFAM" id="SSF48264">
    <property type="entry name" value="Cytochrome P450"/>
    <property type="match status" value="1"/>
</dbReference>
<evidence type="ECO:0008006" key="11">
    <source>
        <dbReference type="Google" id="ProtNLM"/>
    </source>
</evidence>
<name>A0A6G0WQU5_9STRA</name>
<gene>
    <name evidence="9" type="ORF">Ae201684_012670</name>
</gene>
<keyword evidence="5 7" id="KW-0408">Iron</keyword>
<dbReference type="PANTHER" id="PTHR24291">
    <property type="entry name" value="CYTOCHROME P450 FAMILY 4"/>
    <property type="match status" value="1"/>
</dbReference>
<comment type="cofactor">
    <cofactor evidence="7">
        <name>heme</name>
        <dbReference type="ChEBI" id="CHEBI:30413"/>
    </cofactor>
</comment>
<dbReference type="GO" id="GO:0004497">
    <property type="term" value="F:monooxygenase activity"/>
    <property type="evidence" value="ECO:0007669"/>
    <property type="project" value="UniProtKB-KW"/>
</dbReference>
<dbReference type="Gene3D" id="1.10.630.10">
    <property type="entry name" value="Cytochrome P450"/>
    <property type="match status" value="1"/>
</dbReference>
<evidence type="ECO:0000256" key="5">
    <source>
        <dbReference type="ARBA" id="ARBA00023004"/>
    </source>
</evidence>
<dbReference type="InterPro" id="IPR036396">
    <property type="entry name" value="Cyt_P450_sf"/>
</dbReference>
<evidence type="ECO:0000313" key="9">
    <source>
        <dbReference type="EMBL" id="KAF0729779.1"/>
    </source>
</evidence>
<dbReference type="PRINTS" id="PR00385">
    <property type="entry name" value="P450"/>
</dbReference>
<evidence type="ECO:0000256" key="6">
    <source>
        <dbReference type="ARBA" id="ARBA00023033"/>
    </source>
</evidence>
<dbReference type="VEuPathDB" id="FungiDB:AeMF1_018780"/>
<sequence>MPIPSLLRRRQAQAILRQVVNKVIEHKLAGGNAEGPQDLLDLILPQSTSQEAIVHTMTFLGAGHETSTSALSWIFAALITHPAAAAKVRQEYNQVRTKFTSLKHWEAVNALKYTLAVIQESMRLNAVVAKVARRTCAHDDFVPMQEGPSIFVPAGTAIEINIAALNRHPKYWTSPDAFMPERFLEGTAAWNADLALRDGKSHAFYYIPFSAGSKNCIGQRFGLVEMQVIVATMIGQVDFRLTNQADLRAKYNGVTTFPAHLEVSVQFAKAISSA</sequence>
<evidence type="ECO:0000256" key="3">
    <source>
        <dbReference type="ARBA" id="ARBA00022723"/>
    </source>
</evidence>
<accession>A0A6G0WQU5</accession>
<evidence type="ECO:0000256" key="8">
    <source>
        <dbReference type="RuleBase" id="RU000461"/>
    </source>
</evidence>
<dbReference type="InterPro" id="IPR001128">
    <property type="entry name" value="Cyt_P450"/>
</dbReference>
<dbReference type="PROSITE" id="PS00086">
    <property type="entry name" value="CYTOCHROME_P450"/>
    <property type="match status" value="1"/>
</dbReference>
<dbReference type="InterPro" id="IPR050196">
    <property type="entry name" value="Cytochrome_P450_Monoox"/>
</dbReference>
<keyword evidence="6 8" id="KW-0503">Monooxygenase</keyword>
<evidence type="ECO:0000256" key="2">
    <source>
        <dbReference type="ARBA" id="ARBA00022617"/>
    </source>
</evidence>
<feature type="binding site" description="axial binding residue" evidence="7">
    <location>
        <position position="216"/>
    </location>
    <ligand>
        <name>heme</name>
        <dbReference type="ChEBI" id="CHEBI:30413"/>
    </ligand>
    <ligandPart>
        <name>Fe</name>
        <dbReference type="ChEBI" id="CHEBI:18248"/>
    </ligandPart>
</feature>
<dbReference type="PANTHER" id="PTHR24291:SF50">
    <property type="entry name" value="BIFUNCTIONAL ALBAFLAVENONE MONOOXYGENASE_TERPENE SYNTHASE"/>
    <property type="match status" value="1"/>
</dbReference>
<evidence type="ECO:0000256" key="7">
    <source>
        <dbReference type="PIRSR" id="PIRSR602401-1"/>
    </source>
</evidence>
<dbReference type="InterPro" id="IPR002401">
    <property type="entry name" value="Cyt_P450_E_grp-I"/>
</dbReference>
<dbReference type="GO" id="GO:0005506">
    <property type="term" value="F:iron ion binding"/>
    <property type="evidence" value="ECO:0007669"/>
    <property type="project" value="InterPro"/>
</dbReference>
<dbReference type="Proteomes" id="UP000481153">
    <property type="component" value="Unassembled WGS sequence"/>
</dbReference>
<organism evidence="9 10">
    <name type="scientific">Aphanomyces euteiches</name>
    <dbReference type="NCBI Taxonomy" id="100861"/>
    <lineage>
        <taxon>Eukaryota</taxon>
        <taxon>Sar</taxon>
        <taxon>Stramenopiles</taxon>
        <taxon>Oomycota</taxon>
        <taxon>Saprolegniomycetes</taxon>
        <taxon>Saprolegniales</taxon>
        <taxon>Verrucalvaceae</taxon>
        <taxon>Aphanomyces</taxon>
    </lineage>
</organism>
<evidence type="ECO:0000313" key="10">
    <source>
        <dbReference type="Proteomes" id="UP000481153"/>
    </source>
</evidence>
<keyword evidence="4 8" id="KW-0560">Oxidoreductase</keyword>
<dbReference type="PRINTS" id="PR00463">
    <property type="entry name" value="EP450I"/>
</dbReference>
<keyword evidence="2 7" id="KW-0349">Heme</keyword>
<keyword evidence="3 7" id="KW-0479">Metal-binding</keyword>